<dbReference type="PIRSF" id="PIRSF037037">
    <property type="entry name" value="Kelch-like_protein_gigaxonin"/>
    <property type="match status" value="1"/>
</dbReference>
<dbReference type="InterPro" id="IPR011705">
    <property type="entry name" value="BACK"/>
</dbReference>
<dbReference type="SMART" id="SM00612">
    <property type="entry name" value="Kelch"/>
    <property type="match status" value="4"/>
</dbReference>
<dbReference type="OrthoDB" id="6350321at2759"/>
<evidence type="ECO:0000313" key="6">
    <source>
        <dbReference type="Proteomes" id="UP000269221"/>
    </source>
</evidence>
<dbReference type="Gene3D" id="3.30.710.10">
    <property type="entry name" value="Potassium Channel Kv1.1, Chain A"/>
    <property type="match status" value="1"/>
</dbReference>
<gene>
    <name evidence="5" type="ORF">DUI87_07643</name>
</gene>
<dbReference type="SMART" id="SM00225">
    <property type="entry name" value="BTB"/>
    <property type="match status" value="1"/>
</dbReference>
<dbReference type="Proteomes" id="UP000269221">
    <property type="component" value="Unassembled WGS sequence"/>
</dbReference>
<name>A0A3M0KS05_HIRRU</name>
<comment type="caution">
    <text evidence="5">The sequence shown here is derived from an EMBL/GenBank/DDBJ whole genome shotgun (WGS) entry which is preliminary data.</text>
</comment>
<accession>A0A3M0KS05</accession>
<feature type="region of interest" description="Disordered" evidence="3">
    <location>
        <begin position="69"/>
        <end position="111"/>
    </location>
</feature>
<dbReference type="GO" id="GO:0005783">
    <property type="term" value="C:endoplasmic reticulum"/>
    <property type="evidence" value="ECO:0007669"/>
    <property type="project" value="TreeGrafter"/>
</dbReference>
<dbReference type="InterPro" id="IPR000210">
    <property type="entry name" value="BTB/POZ_dom"/>
</dbReference>
<dbReference type="EMBL" id="QRBI01000104">
    <property type="protein sequence ID" value="RMC15451.1"/>
    <property type="molecule type" value="Genomic_DNA"/>
</dbReference>
<feature type="compositionally biased region" description="Gly residues" evidence="3">
    <location>
        <begin position="77"/>
        <end position="87"/>
    </location>
</feature>
<dbReference type="InterPro" id="IPR030584">
    <property type="entry name" value="KLHL14_BTB_POZ"/>
</dbReference>
<dbReference type="AlphaFoldDB" id="A0A3M0KS05"/>
<evidence type="ECO:0000259" key="4">
    <source>
        <dbReference type="PROSITE" id="PS50097"/>
    </source>
</evidence>
<proteinExistence type="predicted"/>
<sequence length="535" mass="59608">MSRSGDRTSTFDPSHSDNLLHGLNLLWRKQLFCDVTLTAQGQQFHCHKAVLASCSQYFRSLFSSGGGSGGHPHALGLGPGAQDGLGGPPKEPPPPQTQEEPGTPSSSPEDKLLASPRAINNLVLQGCSSIGLRLVLEYLYTANVTLSLDTVEEVLSVSKILHIPQVTKLCVQFLNDQISVQNYKQVCKIAALHGLEETKKLANKYLVEDVLLLNFEEMRALLDSLPPPVESELALFQMSVLWLEHDRETRMQYAPDLMKRLRFALIPAPELVERVQSVDFMRTDPVCQKLLLDAMNYHLMPFRQHCRQSLASRIRSNKKMLLLVGGLPPGPDRLPSNLVQYYDDEKKTWKILTIMPYNSAHHCVVEVENFLFVLGGEDQWNPNGGVHNGEYVPWLYCYDPVMDVWARKQDMNTKRAIHTLAVMNDRLYAIGGNHLKGFSHLDVMLVECYDPKGDQWNILQTPILEGRSGPGCAVLDDSIYLVGGYSWSMGAYKSSTICYSPEKGTWTELEGDVAEPLAGPACSTVVLPACVPYNK</sequence>
<dbReference type="InterPro" id="IPR011333">
    <property type="entry name" value="SKP1/BTB/POZ_sf"/>
</dbReference>
<dbReference type="Pfam" id="PF00651">
    <property type="entry name" value="BTB"/>
    <property type="match status" value="2"/>
</dbReference>
<dbReference type="PROSITE" id="PS50097">
    <property type="entry name" value="BTB"/>
    <property type="match status" value="1"/>
</dbReference>
<dbReference type="InterPro" id="IPR006652">
    <property type="entry name" value="Kelch_1"/>
</dbReference>
<dbReference type="Gene3D" id="2.120.10.80">
    <property type="entry name" value="Kelch-type beta propeller"/>
    <property type="match status" value="1"/>
</dbReference>
<keyword evidence="6" id="KW-1185">Reference proteome</keyword>
<dbReference type="SMART" id="SM00875">
    <property type="entry name" value="BACK"/>
    <property type="match status" value="1"/>
</dbReference>
<dbReference type="GO" id="GO:0043005">
    <property type="term" value="C:neuron projection"/>
    <property type="evidence" value="ECO:0007669"/>
    <property type="project" value="TreeGrafter"/>
</dbReference>
<evidence type="ECO:0000313" key="5">
    <source>
        <dbReference type="EMBL" id="RMC15451.1"/>
    </source>
</evidence>
<dbReference type="FunFam" id="2.120.10.80:FF:000057">
    <property type="entry name" value="Kelch-like family member 14"/>
    <property type="match status" value="1"/>
</dbReference>
<dbReference type="PANTHER" id="PTHR45632:SF6">
    <property type="entry name" value="KELCH-LIKE PROTEIN 14"/>
    <property type="match status" value="1"/>
</dbReference>
<dbReference type="GO" id="GO:0043025">
    <property type="term" value="C:neuronal cell body"/>
    <property type="evidence" value="ECO:0007669"/>
    <property type="project" value="TreeGrafter"/>
</dbReference>
<evidence type="ECO:0000256" key="3">
    <source>
        <dbReference type="SAM" id="MobiDB-lite"/>
    </source>
</evidence>
<dbReference type="CDD" id="cd18453">
    <property type="entry name" value="BACK_KLHL14"/>
    <property type="match status" value="1"/>
</dbReference>
<evidence type="ECO:0000256" key="2">
    <source>
        <dbReference type="ARBA" id="ARBA00022737"/>
    </source>
</evidence>
<dbReference type="InterPro" id="IPR047027">
    <property type="entry name" value="KLHL14_BACK"/>
</dbReference>
<evidence type="ECO:0000256" key="1">
    <source>
        <dbReference type="ARBA" id="ARBA00022441"/>
    </source>
</evidence>
<dbReference type="InterPro" id="IPR015915">
    <property type="entry name" value="Kelch-typ_b-propeller"/>
</dbReference>
<reference evidence="5 6" key="1">
    <citation type="submission" date="2018-07" db="EMBL/GenBank/DDBJ databases">
        <title>A high quality draft genome assembly of the barn swallow (H. rustica rustica).</title>
        <authorList>
            <person name="Formenti G."/>
            <person name="Chiara M."/>
            <person name="Poveda L."/>
            <person name="Francoijs K.-J."/>
            <person name="Bonisoli-Alquati A."/>
            <person name="Canova L."/>
            <person name="Gianfranceschi L."/>
            <person name="Horner D.S."/>
            <person name="Saino N."/>
        </authorList>
    </citation>
    <scope>NUCLEOTIDE SEQUENCE [LARGE SCALE GENOMIC DNA]</scope>
    <source>
        <strain evidence="5">Chelidonia</strain>
        <tissue evidence="5">Blood</tissue>
    </source>
</reference>
<protein>
    <recommendedName>
        <fullName evidence="4">BTB domain-containing protein</fullName>
    </recommendedName>
</protein>
<dbReference type="PANTHER" id="PTHR45632">
    <property type="entry name" value="LD33804P"/>
    <property type="match status" value="1"/>
</dbReference>
<dbReference type="InterPro" id="IPR017096">
    <property type="entry name" value="BTB-kelch_protein"/>
</dbReference>
<dbReference type="CDD" id="cd18243">
    <property type="entry name" value="BTB_POZ_KLHL14_printor"/>
    <property type="match status" value="1"/>
</dbReference>
<organism evidence="5 6">
    <name type="scientific">Hirundo rustica rustica</name>
    <dbReference type="NCBI Taxonomy" id="333673"/>
    <lineage>
        <taxon>Eukaryota</taxon>
        <taxon>Metazoa</taxon>
        <taxon>Chordata</taxon>
        <taxon>Craniata</taxon>
        <taxon>Vertebrata</taxon>
        <taxon>Euteleostomi</taxon>
        <taxon>Archelosauria</taxon>
        <taxon>Archosauria</taxon>
        <taxon>Dinosauria</taxon>
        <taxon>Saurischia</taxon>
        <taxon>Theropoda</taxon>
        <taxon>Coelurosauria</taxon>
        <taxon>Aves</taxon>
        <taxon>Neognathae</taxon>
        <taxon>Neoaves</taxon>
        <taxon>Telluraves</taxon>
        <taxon>Australaves</taxon>
        <taxon>Passeriformes</taxon>
        <taxon>Sylvioidea</taxon>
        <taxon>Hirundinidae</taxon>
        <taxon>Hirundo</taxon>
    </lineage>
</organism>
<dbReference type="SUPFAM" id="SSF117281">
    <property type="entry name" value="Kelch motif"/>
    <property type="match status" value="1"/>
</dbReference>
<dbReference type="Pfam" id="PF07707">
    <property type="entry name" value="BACK"/>
    <property type="match status" value="1"/>
</dbReference>
<feature type="domain" description="BTB" evidence="4">
    <location>
        <begin position="33"/>
        <end position="148"/>
    </location>
</feature>
<keyword evidence="2" id="KW-0677">Repeat</keyword>
<dbReference type="SUPFAM" id="SSF54695">
    <property type="entry name" value="POZ domain"/>
    <property type="match status" value="1"/>
</dbReference>
<dbReference type="STRING" id="333673.A0A3M0KS05"/>
<dbReference type="FunFam" id="1.25.40.420:FF:000010">
    <property type="entry name" value="Kelch-like family member 14"/>
    <property type="match status" value="1"/>
</dbReference>
<keyword evidence="1" id="KW-0880">Kelch repeat</keyword>
<dbReference type="Gene3D" id="1.25.40.420">
    <property type="match status" value="1"/>
</dbReference>
<dbReference type="Pfam" id="PF24681">
    <property type="entry name" value="Kelch_KLHDC2_KLHL20_DRC7"/>
    <property type="match status" value="1"/>
</dbReference>